<evidence type="ECO:0000313" key="1">
    <source>
        <dbReference type="EMBL" id="GFR81098.1"/>
    </source>
</evidence>
<feature type="non-terminal residue" evidence="1">
    <location>
        <position position="1"/>
    </location>
</feature>
<reference evidence="1 2" key="1">
    <citation type="journal article" date="2021" name="Elife">
        <title>Chloroplast acquisition without the gene transfer in kleptoplastic sea slugs, Plakobranchus ocellatus.</title>
        <authorList>
            <person name="Maeda T."/>
            <person name="Takahashi S."/>
            <person name="Yoshida T."/>
            <person name="Shimamura S."/>
            <person name="Takaki Y."/>
            <person name="Nagai Y."/>
            <person name="Toyoda A."/>
            <person name="Suzuki Y."/>
            <person name="Arimoto A."/>
            <person name="Ishii H."/>
            <person name="Satoh N."/>
            <person name="Nishiyama T."/>
            <person name="Hasebe M."/>
            <person name="Maruyama T."/>
            <person name="Minagawa J."/>
            <person name="Obokata J."/>
            <person name="Shigenobu S."/>
        </authorList>
    </citation>
    <scope>NUCLEOTIDE SEQUENCE [LARGE SCALE GENOMIC DNA]</scope>
</reference>
<dbReference type="EMBL" id="BMAT01001167">
    <property type="protein sequence ID" value="GFR81098.1"/>
    <property type="molecule type" value="Genomic_DNA"/>
</dbReference>
<accession>A0AAV4G5U9</accession>
<proteinExistence type="predicted"/>
<organism evidence="1 2">
    <name type="scientific">Elysia marginata</name>
    <dbReference type="NCBI Taxonomy" id="1093978"/>
    <lineage>
        <taxon>Eukaryota</taxon>
        <taxon>Metazoa</taxon>
        <taxon>Spiralia</taxon>
        <taxon>Lophotrochozoa</taxon>
        <taxon>Mollusca</taxon>
        <taxon>Gastropoda</taxon>
        <taxon>Heterobranchia</taxon>
        <taxon>Euthyneura</taxon>
        <taxon>Panpulmonata</taxon>
        <taxon>Sacoglossa</taxon>
        <taxon>Placobranchoidea</taxon>
        <taxon>Plakobranchidae</taxon>
        <taxon>Elysia</taxon>
    </lineage>
</organism>
<dbReference type="Proteomes" id="UP000762676">
    <property type="component" value="Unassembled WGS sequence"/>
</dbReference>
<dbReference type="AlphaFoldDB" id="A0AAV4G5U9"/>
<name>A0AAV4G5U9_9GAST</name>
<protein>
    <submittedName>
        <fullName evidence="1">Uncharacterized protein</fullName>
    </submittedName>
</protein>
<keyword evidence="2" id="KW-1185">Reference proteome</keyword>
<evidence type="ECO:0000313" key="2">
    <source>
        <dbReference type="Proteomes" id="UP000762676"/>
    </source>
</evidence>
<comment type="caution">
    <text evidence="1">The sequence shown here is derived from an EMBL/GenBank/DDBJ whole genome shotgun (WGS) entry which is preliminary data.</text>
</comment>
<gene>
    <name evidence="1" type="ORF">ElyMa_000596400</name>
</gene>
<sequence length="164" mass="18257">SIGYSNQALPLETRENTHGRLKAGRNREKFYPFELLSLRLSAVYLACATQKLRRFVGFSGSKENLRTLTLTDSSNSSSSSGSSSSSCPVFVPLHLDVGFRATPLRINLIASCSYMGEPREAARLPGLALGRSLEAISDFRVRRLYVWRQDCVRREGLQLDVICP</sequence>